<dbReference type="KEGG" id="span:AWL63_20035"/>
<organism evidence="1 2">
    <name type="scientific">Sphingomonas panacis</name>
    <dbReference type="NCBI Taxonomy" id="1560345"/>
    <lineage>
        <taxon>Bacteria</taxon>
        <taxon>Pseudomonadati</taxon>
        <taxon>Pseudomonadota</taxon>
        <taxon>Alphaproteobacteria</taxon>
        <taxon>Sphingomonadales</taxon>
        <taxon>Sphingomonadaceae</taxon>
        <taxon>Sphingomonas</taxon>
    </lineage>
</organism>
<reference evidence="1 2" key="1">
    <citation type="submission" date="2016-01" db="EMBL/GenBank/DDBJ databases">
        <title>Complete genome and mega plasmid sequence of Sphingomonas panacis DCY99 elicits systemic resistance in rice to Xanthomonas oryzae.</title>
        <authorList>
            <person name="Kim Y.J."/>
            <person name="Yang D.C."/>
            <person name="Sing P."/>
        </authorList>
    </citation>
    <scope>NUCLEOTIDE SEQUENCE [LARGE SCALE GENOMIC DNA]</scope>
    <source>
        <strain evidence="1 2">DCY99</strain>
    </source>
</reference>
<gene>
    <name evidence="1" type="ORF">AWL63_20035</name>
</gene>
<sequence length="67" mass="7143">MAISTAALDHKPSIDGKPKIVGILQRPEPSDPHLAGGEYETAHNLLGDRTGKVRTVQTHVDIFATIG</sequence>
<evidence type="ECO:0000313" key="2">
    <source>
        <dbReference type="Proteomes" id="UP000094256"/>
    </source>
</evidence>
<accession>A0A1B3ZEN8</accession>
<dbReference type="EMBL" id="CP014168">
    <property type="protein sequence ID" value="AOH85902.1"/>
    <property type="molecule type" value="Genomic_DNA"/>
</dbReference>
<keyword evidence="2" id="KW-1185">Reference proteome</keyword>
<proteinExistence type="predicted"/>
<name>A0A1B3ZEN8_9SPHN</name>
<evidence type="ECO:0000313" key="1">
    <source>
        <dbReference type="EMBL" id="AOH85902.1"/>
    </source>
</evidence>
<dbReference type="AlphaFoldDB" id="A0A1B3ZEN8"/>
<protein>
    <submittedName>
        <fullName evidence="1">Uncharacterized protein</fullName>
    </submittedName>
</protein>
<dbReference type="Proteomes" id="UP000094256">
    <property type="component" value="Chromosome"/>
</dbReference>